<organism evidence="1 2">
    <name type="scientific">Nonomuraea monospora</name>
    <dbReference type="NCBI Taxonomy" id="568818"/>
    <lineage>
        <taxon>Bacteria</taxon>
        <taxon>Bacillati</taxon>
        <taxon>Actinomycetota</taxon>
        <taxon>Actinomycetes</taxon>
        <taxon>Streptosporangiales</taxon>
        <taxon>Streptosporangiaceae</taxon>
        <taxon>Nonomuraea</taxon>
    </lineage>
</organism>
<dbReference type="Proteomes" id="UP001499843">
    <property type="component" value="Unassembled WGS sequence"/>
</dbReference>
<keyword evidence="2" id="KW-1185">Reference proteome</keyword>
<accession>A0ABN3CSS1</accession>
<name>A0ABN3CSS1_9ACTN</name>
<reference evidence="1 2" key="1">
    <citation type="journal article" date="2019" name="Int. J. Syst. Evol. Microbiol.">
        <title>The Global Catalogue of Microorganisms (GCM) 10K type strain sequencing project: providing services to taxonomists for standard genome sequencing and annotation.</title>
        <authorList>
            <consortium name="The Broad Institute Genomics Platform"/>
            <consortium name="The Broad Institute Genome Sequencing Center for Infectious Disease"/>
            <person name="Wu L."/>
            <person name="Ma J."/>
        </authorList>
    </citation>
    <scope>NUCLEOTIDE SEQUENCE [LARGE SCALE GENOMIC DNA]</scope>
    <source>
        <strain evidence="1 2">JCM 16114</strain>
    </source>
</reference>
<dbReference type="EMBL" id="BAAAQX010000027">
    <property type="protein sequence ID" value="GAA2212494.1"/>
    <property type="molecule type" value="Genomic_DNA"/>
</dbReference>
<comment type="caution">
    <text evidence="1">The sequence shown here is derived from an EMBL/GenBank/DDBJ whole genome shotgun (WGS) entry which is preliminary data.</text>
</comment>
<gene>
    <name evidence="1" type="ORF">GCM10009850_079560</name>
</gene>
<evidence type="ECO:0000313" key="2">
    <source>
        <dbReference type="Proteomes" id="UP001499843"/>
    </source>
</evidence>
<protein>
    <submittedName>
        <fullName evidence="1">Uncharacterized protein</fullName>
    </submittedName>
</protein>
<proteinExistence type="predicted"/>
<sequence length="82" mass="8923">MGSDWSLAHLYCDVEIIFESFGYGACAQSGCLDDCEERSLVSVRENCAACLVCEEVSCRVAVTDCADVVSDSSGDRCRVWLL</sequence>
<evidence type="ECO:0000313" key="1">
    <source>
        <dbReference type="EMBL" id="GAA2212494.1"/>
    </source>
</evidence>